<feature type="compositionally biased region" description="Polar residues" evidence="1">
    <location>
        <begin position="204"/>
        <end position="228"/>
    </location>
</feature>
<dbReference type="GO" id="GO:0031982">
    <property type="term" value="C:vesicle"/>
    <property type="evidence" value="ECO:0007669"/>
    <property type="project" value="TreeGrafter"/>
</dbReference>
<dbReference type="GO" id="GO:0030276">
    <property type="term" value="F:clathrin binding"/>
    <property type="evidence" value="ECO:0007669"/>
    <property type="project" value="TreeGrafter"/>
</dbReference>
<dbReference type="Proteomes" id="UP001208570">
    <property type="component" value="Unassembled WGS sequence"/>
</dbReference>
<evidence type="ECO:0000256" key="1">
    <source>
        <dbReference type="SAM" id="MobiDB-lite"/>
    </source>
</evidence>
<dbReference type="AlphaFoldDB" id="A0AAD9JK91"/>
<evidence type="ECO:0000313" key="4">
    <source>
        <dbReference type="Proteomes" id="UP001208570"/>
    </source>
</evidence>
<dbReference type="PANTHER" id="PTHR23172">
    <property type="entry name" value="AUXILIN/CYCLIN G-ASSOCIATED KINASE-RELATED"/>
    <property type="match status" value="1"/>
</dbReference>
<feature type="compositionally biased region" description="Polar residues" evidence="1">
    <location>
        <begin position="337"/>
        <end position="348"/>
    </location>
</feature>
<name>A0AAD9JK91_9ANNE</name>
<dbReference type="SUPFAM" id="SSF46565">
    <property type="entry name" value="Chaperone J-domain"/>
    <property type="match status" value="1"/>
</dbReference>
<dbReference type="GO" id="GO:0072583">
    <property type="term" value="P:clathrin-dependent endocytosis"/>
    <property type="evidence" value="ECO:0007669"/>
    <property type="project" value="TreeGrafter"/>
</dbReference>
<dbReference type="PROSITE" id="PS50076">
    <property type="entry name" value="DNAJ_2"/>
    <property type="match status" value="1"/>
</dbReference>
<evidence type="ECO:0000259" key="2">
    <source>
        <dbReference type="PROSITE" id="PS50076"/>
    </source>
</evidence>
<feature type="domain" description="J" evidence="2">
    <location>
        <begin position="477"/>
        <end position="541"/>
    </location>
</feature>
<dbReference type="Gene3D" id="1.10.287.110">
    <property type="entry name" value="DnaJ domain"/>
    <property type="match status" value="1"/>
</dbReference>
<dbReference type="EMBL" id="JAODUP010000266">
    <property type="protein sequence ID" value="KAK2154527.1"/>
    <property type="molecule type" value="Genomic_DNA"/>
</dbReference>
<dbReference type="CDD" id="cd06257">
    <property type="entry name" value="DnaJ"/>
    <property type="match status" value="1"/>
</dbReference>
<dbReference type="InterPro" id="IPR036869">
    <property type="entry name" value="J_dom_sf"/>
</dbReference>
<evidence type="ECO:0000313" key="3">
    <source>
        <dbReference type="EMBL" id="KAK2154527.1"/>
    </source>
</evidence>
<feature type="compositionally biased region" description="Polar residues" evidence="1">
    <location>
        <begin position="255"/>
        <end position="268"/>
    </location>
</feature>
<dbReference type="FunFam" id="1.10.287.110:FF:000002">
    <property type="entry name" value="putative tyrosine-protein phosphatase auxilin isoform X2"/>
    <property type="match status" value="1"/>
</dbReference>
<gene>
    <name evidence="3" type="ORF">LSH36_266g02017</name>
</gene>
<dbReference type="PANTHER" id="PTHR23172:SF19">
    <property type="entry name" value="J DOMAIN-CONTAINING PROTEIN"/>
    <property type="match status" value="1"/>
</dbReference>
<accession>A0AAD9JK91</accession>
<feature type="compositionally biased region" description="Polar residues" evidence="1">
    <location>
        <begin position="306"/>
        <end position="321"/>
    </location>
</feature>
<feature type="compositionally biased region" description="Polar residues" evidence="1">
    <location>
        <begin position="275"/>
        <end position="288"/>
    </location>
</feature>
<comment type="caution">
    <text evidence="3">The sequence shown here is derived from an EMBL/GenBank/DDBJ whole genome shotgun (WGS) entry which is preliminary data.</text>
</comment>
<feature type="compositionally biased region" description="Low complexity" evidence="1">
    <location>
        <begin position="229"/>
        <end position="240"/>
    </location>
</feature>
<sequence>MMRKMAMMMMMMGGGGDQLEQCKEEVINLTEGYVTASQNSTGQESKMEKLFDADFTQVQLSKEPETVDLLNIGGESAQSVTNSMNLLDIGSSSEPSNVDLLSGAMPSPVRSANQSPVPQPNVTLLGDTFDPFQQVPVPPSQSQPTHSDAFDLFGVSTSQTTSGLDQFGIFQSGMEPQSSKKSTIETDDFLSFVAMTPASQISAATTSPSDLAGGWNTNNLASATSKPPTSGTGQSGQNSSAFINLNSDIGMPRNASGTTLGMSQSCNKPNVGMPRNNSGPNLSGSATVPQKPADPFADLGNLLGGTKSNLGSFGQQKTPASSLGKGQPPGRAASPVGTASPTWGQSPKRQPDYSGGWQQPAQQSQQQQQQQQRQQNPPAQAKSSFSVIGNRGERGVKKPFGVTPKVSEDAFEDLLGNHTFHSSKSGQPKTIKDMRRDQEVLDTDPEKLKVREWIQGKERNIRALLCSLHTVLWEGETKWKPCGMHQLVTPENVKKYYRKAVLSVHPDKLAGHPQENLAKLLFMELNDAWSEFEETGMKSLY</sequence>
<proteinExistence type="predicted"/>
<protein>
    <recommendedName>
        <fullName evidence="2">J domain-containing protein</fullName>
    </recommendedName>
</protein>
<dbReference type="InterPro" id="IPR001623">
    <property type="entry name" value="DnaJ_domain"/>
</dbReference>
<keyword evidence="4" id="KW-1185">Reference proteome</keyword>
<feature type="compositionally biased region" description="Low complexity" evidence="1">
    <location>
        <begin position="358"/>
        <end position="381"/>
    </location>
</feature>
<organism evidence="3 4">
    <name type="scientific">Paralvinella palmiformis</name>
    <dbReference type="NCBI Taxonomy" id="53620"/>
    <lineage>
        <taxon>Eukaryota</taxon>
        <taxon>Metazoa</taxon>
        <taxon>Spiralia</taxon>
        <taxon>Lophotrochozoa</taxon>
        <taxon>Annelida</taxon>
        <taxon>Polychaeta</taxon>
        <taxon>Sedentaria</taxon>
        <taxon>Canalipalpata</taxon>
        <taxon>Terebellida</taxon>
        <taxon>Terebelliformia</taxon>
        <taxon>Alvinellidae</taxon>
        <taxon>Paralvinella</taxon>
    </lineage>
</organism>
<reference evidence="3" key="1">
    <citation type="journal article" date="2023" name="Mol. Biol. Evol.">
        <title>Third-Generation Sequencing Reveals the Adaptive Role of the Epigenome in Three Deep-Sea Polychaetes.</title>
        <authorList>
            <person name="Perez M."/>
            <person name="Aroh O."/>
            <person name="Sun Y."/>
            <person name="Lan Y."/>
            <person name="Juniper S.K."/>
            <person name="Young C.R."/>
            <person name="Angers B."/>
            <person name="Qian P.Y."/>
        </authorList>
    </citation>
    <scope>NUCLEOTIDE SEQUENCE</scope>
    <source>
        <strain evidence="3">P08H-3</strain>
    </source>
</reference>
<dbReference type="GO" id="GO:0072318">
    <property type="term" value="P:clathrin coat disassembly"/>
    <property type="evidence" value="ECO:0007669"/>
    <property type="project" value="TreeGrafter"/>
</dbReference>
<feature type="region of interest" description="Disordered" evidence="1">
    <location>
        <begin position="204"/>
        <end position="402"/>
    </location>
</feature>
<dbReference type="GO" id="GO:0005737">
    <property type="term" value="C:cytoplasm"/>
    <property type="evidence" value="ECO:0007669"/>
    <property type="project" value="TreeGrafter"/>
</dbReference>